<name>A0A1B2HT76_9PSEU</name>
<dbReference type="Proteomes" id="UP000093053">
    <property type="component" value="Chromosome"/>
</dbReference>
<dbReference type="EMBL" id="CP016793">
    <property type="protein sequence ID" value="ANZ40921.1"/>
    <property type="molecule type" value="Genomic_DNA"/>
</dbReference>
<accession>A0A1B2HT76</accession>
<reference evidence="1 2" key="1">
    <citation type="submission" date="2016-07" db="EMBL/GenBank/DDBJ databases">
        <title>Complete genome sequence of the Lentzea guizhouensis DHS C013.</title>
        <authorList>
            <person name="Cao C."/>
        </authorList>
    </citation>
    <scope>NUCLEOTIDE SEQUENCE [LARGE SCALE GENOMIC DNA]</scope>
    <source>
        <strain evidence="1 2">DHS C013</strain>
    </source>
</reference>
<gene>
    <name evidence="1" type="ORF">BBK82_38000</name>
</gene>
<protein>
    <submittedName>
        <fullName evidence="1">Uncharacterized protein</fullName>
    </submittedName>
</protein>
<evidence type="ECO:0000313" key="2">
    <source>
        <dbReference type="Proteomes" id="UP000093053"/>
    </source>
</evidence>
<organism evidence="1 2">
    <name type="scientific">Lentzea guizhouensis</name>
    <dbReference type="NCBI Taxonomy" id="1586287"/>
    <lineage>
        <taxon>Bacteria</taxon>
        <taxon>Bacillati</taxon>
        <taxon>Actinomycetota</taxon>
        <taxon>Actinomycetes</taxon>
        <taxon>Pseudonocardiales</taxon>
        <taxon>Pseudonocardiaceae</taxon>
        <taxon>Lentzea</taxon>
    </lineage>
</organism>
<sequence>MDDRESVEELVGGQVWGEFGQRPFACRMRILKGLERCADQRRPVDVGRMRDQGGEHAHADMGIADRCEHVRDEPGIQVRCDLLQQVPALTLVGEPCRGGEHL</sequence>
<evidence type="ECO:0000313" key="1">
    <source>
        <dbReference type="EMBL" id="ANZ40921.1"/>
    </source>
</evidence>
<dbReference type="AlphaFoldDB" id="A0A1B2HT76"/>
<proteinExistence type="predicted"/>
<keyword evidence="2" id="KW-1185">Reference proteome</keyword>
<dbReference type="KEGG" id="led:BBK82_38000"/>